<dbReference type="EMBL" id="KN848066">
    <property type="protein sequence ID" value="KIY00649.1"/>
    <property type="molecule type" value="Genomic_DNA"/>
</dbReference>
<dbReference type="OrthoDB" id="3912254at2759"/>
<gene>
    <name evidence="2" type="ORF">Z520_03312</name>
</gene>
<feature type="domain" description="SnoaL-like" evidence="1">
    <location>
        <begin position="18"/>
        <end position="139"/>
    </location>
</feature>
<protein>
    <recommendedName>
        <fullName evidence="1">SnoaL-like domain-containing protein</fullName>
    </recommendedName>
</protein>
<keyword evidence="3" id="KW-1185">Reference proteome</keyword>
<dbReference type="AlphaFoldDB" id="A0A0D2KV75"/>
<dbReference type="STRING" id="1442371.A0A0D2KV75"/>
<dbReference type="Pfam" id="PF13577">
    <property type="entry name" value="SnoaL_4"/>
    <property type="match status" value="1"/>
</dbReference>
<evidence type="ECO:0000313" key="2">
    <source>
        <dbReference type="EMBL" id="KIY00649.1"/>
    </source>
</evidence>
<dbReference type="Proteomes" id="UP000053411">
    <property type="component" value="Unassembled WGS sequence"/>
</dbReference>
<accession>A0A0D2KV75</accession>
<evidence type="ECO:0000259" key="1">
    <source>
        <dbReference type="Pfam" id="PF13577"/>
    </source>
</evidence>
<dbReference type="VEuPathDB" id="FungiDB:Z520_03312"/>
<dbReference type="GeneID" id="27709058"/>
<sequence length="160" mass="18467">MSSRDAVIEALERRLKILEDKDALWTLMNRYCYTCDNYMFQEFANFFTEDATLNFEEWGELKGREAILKATEVEGAFQGLQHSMTNIAFHVDGSDAASATGYLNFYATPDRSKPEIHYGFGGPYSFTYRRTQDGWKVTSQRLRKHWAQGEDTKGLFTAKK</sequence>
<dbReference type="RefSeq" id="XP_016634771.1">
    <property type="nucleotide sequence ID" value="XM_016773825.1"/>
</dbReference>
<organism evidence="2 3">
    <name type="scientific">Fonsecaea multimorphosa CBS 102226</name>
    <dbReference type="NCBI Taxonomy" id="1442371"/>
    <lineage>
        <taxon>Eukaryota</taxon>
        <taxon>Fungi</taxon>
        <taxon>Dikarya</taxon>
        <taxon>Ascomycota</taxon>
        <taxon>Pezizomycotina</taxon>
        <taxon>Eurotiomycetes</taxon>
        <taxon>Chaetothyriomycetidae</taxon>
        <taxon>Chaetothyriales</taxon>
        <taxon>Herpotrichiellaceae</taxon>
        <taxon>Fonsecaea</taxon>
    </lineage>
</organism>
<dbReference type="Gene3D" id="3.10.450.50">
    <property type="match status" value="1"/>
</dbReference>
<dbReference type="InterPro" id="IPR037401">
    <property type="entry name" value="SnoaL-like"/>
</dbReference>
<name>A0A0D2KV75_9EURO</name>
<reference evidence="2 3" key="1">
    <citation type="submission" date="2015-01" db="EMBL/GenBank/DDBJ databases">
        <title>The Genome Sequence of Fonsecaea multimorphosa CBS 102226.</title>
        <authorList>
            <consortium name="The Broad Institute Genomics Platform"/>
            <person name="Cuomo C."/>
            <person name="de Hoog S."/>
            <person name="Gorbushina A."/>
            <person name="Stielow B."/>
            <person name="Teixiera M."/>
            <person name="Abouelleil A."/>
            <person name="Chapman S.B."/>
            <person name="Priest M."/>
            <person name="Young S.K."/>
            <person name="Wortman J."/>
            <person name="Nusbaum C."/>
            <person name="Birren B."/>
        </authorList>
    </citation>
    <scope>NUCLEOTIDE SEQUENCE [LARGE SCALE GENOMIC DNA]</scope>
    <source>
        <strain evidence="2 3">CBS 102226</strain>
    </source>
</reference>
<evidence type="ECO:0000313" key="3">
    <source>
        <dbReference type="Proteomes" id="UP000053411"/>
    </source>
</evidence>
<dbReference type="InterPro" id="IPR032710">
    <property type="entry name" value="NTF2-like_dom_sf"/>
</dbReference>
<proteinExistence type="predicted"/>
<dbReference type="SUPFAM" id="SSF54427">
    <property type="entry name" value="NTF2-like"/>
    <property type="match status" value="1"/>
</dbReference>